<evidence type="ECO:0000256" key="1">
    <source>
        <dbReference type="SAM" id="MobiDB-lite"/>
    </source>
</evidence>
<evidence type="ECO:0000313" key="3">
    <source>
        <dbReference type="Proteomes" id="UP000017048"/>
    </source>
</evidence>
<name>U5EJT4_NOCAS</name>
<feature type="compositionally biased region" description="Basic and acidic residues" evidence="1">
    <location>
        <begin position="569"/>
        <end position="579"/>
    </location>
</feature>
<feature type="compositionally biased region" description="Acidic residues" evidence="1">
    <location>
        <begin position="356"/>
        <end position="374"/>
    </location>
</feature>
<protein>
    <submittedName>
        <fullName evidence="2">Uncharacterized protein</fullName>
    </submittedName>
</protein>
<feature type="compositionally biased region" description="Low complexity" evidence="1">
    <location>
        <begin position="483"/>
        <end position="495"/>
    </location>
</feature>
<reference evidence="2 3" key="1">
    <citation type="journal article" date="2014" name="BMC Genomics">
        <title>Genome based analysis of type-I polyketide synthase and nonribosomal peptide synthetase gene clusters in seven strains of five representative Nocardia species.</title>
        <authorList>
            <person name="Komaki H."/>
            <person name="Ichikawa N."/>
            <person name="Hosoyama A."/>
            <person name="Takahashi-Nakaguchi A."/>
            <person name="Matsuzawa T."/>
            <person name="Suzuki K."/>
            <person name="Fujita N."/>
            <person name="Gonoi T."/>
        </authorList>
    </citation>
    <scope>NUCLEOTIDE SEQUENCE [LARGE SCALE GENOMIC DNA]</scope>
    <source>
        <strain evidence="2 3">NBRC 15531</strain>
    </source>
</reference>
<feature type="compositionally biased region" description="Polar residues" evidence="1">
    <location>
        <begin position="287"/>
        <end position="306"/>
    </location>
</feature>
<feature type="region of interest" description="Disordered" evidence="1">
    <location>
        <begin position="280"/>
        <end position="375"/>
    </location>
</feature>
<dbReference type="STRING" id="1824.SAMN05444423_103265"/>
<dbReference type="Proteomes" id="UP000017048">
    <property type="component" value="Unassembled WGS sequence"/>
</dbReference>
<feature type="region of interest" description="Disordered" evidence="1">
    <location>
        <begin position="454"/>
        <end position="601"/>
    </location>
</feature>
<feature type="compositionally biased region" description="Low complexity" evidence="1">
    <location>
        <begin position="307"/>
        <end position="348"/>
    </location>
</feature>
<feature type="compositionally biased region" description="Polar residues" evidence="1">
    <location>
        <begin position="454"/>
        <end position="465"/>
    </location>
</feature>
<comment type="caution">
    <text evidence="2">The sequence shown here is derived from an EMBL/GenBank/DDBJ whole genome shotgun (WGS) entry which is preliminary data.</text>
</comment>
<evidence type="ECO:0000313" key="2">
    <source>
        <dbReference type="EMBL" id="GAD87540.1"/>
    </source>
</evidence>
<dbReference type="OrthoDB" id="4508147at2"/>
<feature type="compositionally biased region" description="Gly residues" evidence="1">
    <location>
        <begin position="513"/>
        <end position="526"/>
    </location>
</feature>
<proteinExistence type="predicted"/>
<dbReference type="AlphaFoldDB" id="U5EJT4"/>
<gene>
    <name evidence="2" type="ORF">NCAST_35_00620</name>
</gene>
<keyword evidence="3" id="KW-1185">Reference proteome</keyword>
<sequence>MARPINDILDDGAPGLQYFEQLGPRYVDAFGGTFDFYTFVRPYDNERDMNIAKLEAAANALRQFLTTADTKITAQQSAAQSIQTGWQGAAAVAAAEQLGKIATMAAEDRDDVRAFEAALSAAAAQIPGLVQGKADTVLKLMDGSAQKYVGGKQKAVPTVGGLDPTAIDRVIKAAKTGSTSHILNPDVATMTGHRNAAGEADVPDSTVGISGSTTEEYKDAVEAICKKWLSLVFMPDYNDKVQAFTDQCTTTKIGIENLFTAVETAAAGIVSRGYPLVSGTGTAPAENKQQPQGDPSTLTGDQSKTNGGQTTAAGTQTGDQTTSTGGQTTAAGTQTGDTTTTGSTVKTTTDTKDTETATDTDTTTDDTTDDDSDTSDALSTLTSTISELGTTLSEALTGDLGTTLTSAIETVGTSISDGIEQMTEQASSLLSGEQEASFQIGDTKLSFEAGENGLSLTTTDANGGTTEYRLSLDENGNPVLTQDSSTTDDSTADTAAGEDEQGVLGSGTPQSGTGEGEAGVGDGGVTSGPDATSSDTPDLTNAPVTSEIGSGEPSSGSVAGGVPVGPRSARQETDGEHLPSIDVPVTDPGGSGAVLAEAGPL</sequence>
<dbReference type="eggNOG" id="COG5164">
    <property type="taxonomic scope" value="Bacteria"/>
</dbReference>
<dbReference type="GeneID" id="91515271"/>
<organism evidence="2 3">
    <name type="scientific">Nocardia asteroides NBRC 15531</name>
    <dbReference type="NCBI Taxonomy" id="1110697"/>
    <lineage>
        <taxon>Bacteria</taxon>
        <taxon>Bacillati</taxon>
        <taxon>Actinomycetota</taxon>
        <taxon>Actinomycetes</taxon>
        <taxon>Mycobacteriales</taxon>
        <taxon>Nocardiaceae</taxon>
        <taxon>Nocardia</taxon>
    </lineage>
</organism>
<dbReference type="InterPro" id="IPR036689">
    <property type="entry name" value="ESAT-6-like_sf"/>
</dbReference>
<feature type="compositionally biased region" description="Low complexity" evidence="1">
    <location>
        <begin position="546"/>
        <end position="557"/>
    </location>
</feature>
<feature type="compositionally biased region" description="Polar residues" evidence="1">
    <location>
        <begin position="529"/>
        <end position="544"/>
    </location>
</feature>
<dbReference type="SUPFAM" id="SSF140453">
    <property type="entry name" value="EsxAB dimer-like"/>
    <property type="match status" value="1"/>
</dbReference>
<dbReference type="RefSeq" id="WP_022567306.1">
    <property type="nucleotide sequence ID" value="NZ_BAFO02000035.1"/>
</dbReference>
<dbReference type="EMBL" id="BAFO02000035">
    <property type="protein sequence ID" value="GAD87540.1"/>
    <property type="molecule type" value="Genomic_DNA"/>
</dbReference>
<accession>U5EJT4</accession>